<evidence type="ECO:0000313" key="1">
    <source>
        <dbReference type="EMBL" id="GGA87503.1"/>
    </source>
</evidence>
<accession>A0A916S6V4</accession>
<name>A0A916S6V4_9HYPH</name>
<comment type="caution">
    <text evidence="1">The sequence shown here is derived from an EMBL/GenBank/DDBJ whole genome shotgun (WGS) entry which is preliminary data.</text>
</comment>
<dbReference type="AlphaFoldDB" id="A0A916S6V4"/>
<keyword evidence="2" id="KW-1185">Reference proteome</keyword>
<organism evidence="1 2">
    <name type="scientific">Brucella endophytica</name>
    <dbReference type="NCBI Taxonomy" id="1963359"/>
    <lineage>
        <taxon>Bacteria</taxon>
        <taxon>Pseudomonadati</taxon>
        <taxon>Pseudomonadota</taxon>
        <taxon>Alphaproteobacteria</taxon>
        <taxon>Hyphomicrobiales</taxon>
        <taxon>Brucellaceae</taxon>
        <taxon>Brucella/Ochrobactrum group</taxon>
        <taxon>Brucella</taxon>
    </lineage>
</organism>
<sequence>MGAEAQFRLCGDEADEPAAIGEKPARQIVDLIAEFRRRAHHLLARLGGDARARREGAGDCGTGNPRPFGHLLGADETTLLCR</sequence>
<dbReference type="EMBL" id="BMHH01000004">
    <property type="protein sequence ID" value="GGA87503.1"/>
    <property type="molecule type" value="Genomic_DNA"/>
</dbReference>
<evidence type="ECO:0000313" key="2">
    <source>
        <dbReference type="Proteomes" id="UP000646478"/>
    </source>
</evidence>
<reference evidence="1" key="1">
    <citation type="journal article" date="2014" name="Int. J. Syst. Evol. Microbiol.">
        <title>Complete genome sequence of Corynebacterium casei LMG S-19264T (=DSM 44701T), isolated from a smear-ripened cheese.</title>
        <authorList>
            <consortium name="US DOE Joint Genome Institute (JGI-PGF)"/>
            <person name="Walter F."/>
            <person name="Albersmeier A."/>
            <person name="Kalinowski J."/>
            <person name="Ruckert C."/>
        </authorList>
    </citation>
    <scope>NUCLEOTIDE SEQUENCE</scope>
    <source>
        <strain evidence="1">CGMCC 1.15082</strain>
    </source>
</reference>
<reference evidence="1" key="2">
    <citation type="submission" date="2020-09" db="EMBL/GenBank/DDBJ databases">
        <authorList>
            <person name="Sun Q."/>
            <person name="Zhou Y."/>
        </authorList>
    </citation>
    <scope>NUCLEOTIDE SEQUENCE</scope>
    <source>
        <strain evidence="1">CGMCC 1.15082</strain>
    </source>
</reference>
<gene>
    <name evidence="1" type="ORF">GCM10011491_14010</name>
</gene>
<dbReference type="Proteomes" id="UP000646478">
    <property type="component" value="Unassembled WGS sequence"/>
</dbReference>
<proteinExistence type="predicted"/>
<protein>
    <submittedName>
        <fullName evidence="1">Uncharacterized protein</fullName>
    </submittedName>
</protein>